<evidence type="ECO:0000256" key="1">
    <source>
        <dbReference type="ARBA" id="ARBA00004141"/>
    </source>
</evidence>
<comment type="similarity">
    <text evidence="5">Belongs to the SAT4 family.</text>
</comment>
<feature type="transmembrane region" description="Helical" evidence="7">
    <location>
        <begin position="26"/>
        <end position="47"/>
    </location>
</feature>
<evidence type="ECO:0000256" key="6">
    <source>
        <dbReference type="SAM" id="MobiDB-lite"/>
    </source>
</evidence>
<feature type="transmembrane region" description="Helical" evidence="7">
    <location>
        <begin position="259"/>
        <end position="281"/>
    </location>
</feature>
<keyword evidence="3 7" id="KW-1133">Transmembrane helix</keyword>
<evidence type="ECO:0000256" key="4">
    <source>
        <dbReference type="ARBA" id="ARBA00023136"/>
    </source>
</evidence>
<dbReference type="InterPro" id="IPR049326">
    <property type="entry name" value="Rhodopsin_dom_fungi"/>
</dbReference>
<evidence type="ECO:0000256" key="7">
    <source>
        <dbReference type="SAM" id="Phobius"/>
    </source>
</evidence>
<dbReference type="GO" id="GO:0016020">
    <property type="term" value="C:membrane"/>
    <property type="evidence" value="ECO:0007669"/>
    <property type="project" value="UniProtKB-SubCell"/>
</dbReference>
<sequence length="398" mass="44185">MESPLRLPPPGLESDFTNPVSLGRPAVVSAGVCIPLILLFALVRVYARVLLDKWTFHDYLYCLSCLLGISYLSFAIPLALSKPFGHHVWDINTDTLTKKHMSFLQAFAIFTGPVLWLSKVTIFGFLIRIFKPTRWFKNSAYVGIIATGVVFSLYTCAVSLACAPKPDYDVGSYINGFRREACSSSNGANTVVSLITGIFDSLTNVYLLTAALILQSSLNVTVKEARSIYLLLFSGTLTCASGFMGVVCRFKSWKNADITGYQTVLTVAIIIEVTLSLLIPAMPSFYDIWKFYTHIEIVEQATIGAPSSRLVPSTLSFYPSGTSTPTISGEYRKTWRKTHMSIEELPYRKPSSEFYRSSPLGPRDSRMKALPATPFPAPKTPNSVKSMRLPILLESRYR</sequence>
<evidence type="ECO:0000256" key="3">
    <source>
        <dbReference type="ARBA" id="ARBA00022989"/>
    </source>
</evidence>
<dbReference type="Pfam" id="PF20684">
    <property type="entry name" value="Fung_rhodopsin"/>
    <property type="match status" value="1"/>
</dbReference>
<keyword evidence="2 7" id="KW-0812">Transmembrane</keyword>
<evidence type="ECO:0000313" key="9">
    <source>
        <dbReference type="EMBL" id="KAF1953700.1"/>
    </source>
</evidence>
<dbReference type="InterPro" id="IPR052337">
    <property type="entry name" value="SAT4-like"/>
</dbReference>
<organism evidence="9 10">
    <name type="scientific">Byssothecium circinans</name>
    <dbReference type="NCBI Taxonomy" id="147558"/>
    <lineage>
        <taxon>Eukaryota</taxon>
        <taxon>Fungi</taxon>
        <taxon>Dikarya</taxon>
        <taxon>Ascomycota</taxon>
        <taxon>Pezizomycotina</taxon>
        <taxon>Dothideomycetes</taxon>
        <taxon>Pleosporomycetidae</taxon>
        <taxon>Pleosporales</taxon>
        <taxon>Massarineae</taxon>
        <taxon>Massarinaceae</taxon>
        <taxon>Byssothecium</taxon>
    </lineage>
</organism>
<dbReference type="PANTHER" id="PTHR33048">
    <property type="entry name" value="PTH11-LIKE INTEGRAL MEMBRANE PROTEIN (AFU_ORTHOLOGUE AFUA_5G11245)"/>
    <property type="match status" value="1"/>
</dbReference>
<evidence type="ECO:0000259" key="8">
    <source>
        <dbReference type="Pfam" id="PF20684"/>
    </source>
</evidence>
<dbReference type="EMBL" id="ML977002">
    <property type="protein sequence ID" value="KAF1953700.1"/>
    <property type="molecule type" value="Genomic_DNA"/>
</dbReference>
<reference evidence="9" key="1">
    <citation type="journal article" date="2020" name="Stud. Mycol.">
        <title>101 Dothideomycetes genomes: a test case for predicting lifestyles and emergence of pathogens.</title>
        <authorList>
            <person name="Haridas S."/>
            <person name="Albert R."/>
            <person name="Binder M."/>
            <person name="Bloem J."/>
            <person name="Labutti K."/>
            <person name="Salamov A."/>
            <person name="Andreopoulos B."/>
            <person name="Baker S."/>
            <person name="Barry K."/>
            <person name="Bills G."/>
            <person name="Bluhm B."/>
            <person name="Cannon C."/>
            <person name="Castanera R."/>
            <person name="Culley D."/>
            <person name="Daum C."/>
            <person name="Ezra D."/>
            <person name="Gonzalez J."/>
            <person name="Henrissat B."/>
            <person name="Kuo A."/>
            <person name="Liang C."/>
            <person name="Lipzen A."/>
            <person name="Lutzoni F."/>
            <person name="Magnuson J."/>
            <person name="Mondo S."/>
            <person name="Nolan M."/>
            <person name="Ohm R."/>
            <person name="Pangilinan J."/>
            <person name="Park H.-J."/>
            <person name="Ramirez L."/>
            <person name="Alfaro M."/>
            <person name="Sun H."/>
            <person name="Tritt A."/>
            <person name="Yoshinaga Y."/>
            <person name="Zwiers L.-H."/>
            <person name="Turgeon B."/>
            <person name="Goodwin S."/>
            <person name="Spatafora J."/>
            <person name="Crous P."/>
            <person name="Grigoriev I."/>
        </authorList>
    </citation>
    <scope>NUCLEOTIDE SEQUENCE</scope>
    <source>
        <strain evidence="9">CBS 675.92</strain>
    </source>
</reference>
<protein>
    <recommendedName>
        <fullName evidence="8">Rhodopsin domain-containing protein</fullName>
    </recommendedName>
</protein>
<name>A0A6A5TP15_9PLEO</name>
<accession>A0A6A5TP15</accession>
<proteinExistence type="inferred from homology"/>
<feature type="domain" description="Rhodopsin" evidence="8">
    <location>
        <begin position="43"/>
        <end position="288"/>
    </location>
</feature>
<dbReference type="AlphaFoldDB" id="A0A6A5TP15"/>
<feature type="transmembrane region" description="Helical" evidence="7">
    <location>
        <begin position="139"/>
        <end position="161"/>
    </location>
</feature>
<dbReference type="Proteomes" id="UP000800035">
    <property type="component" value="Unassembled WGS sequence"/>
</dbReference>
<gene>
    <name evidence="9" type="ORF">CC80DRAFT_595600</name>
</gene>
<evidence type="ECO:0000313" key="10">
    <source>
        <dbReference type="Proteomes" id="UP000800035"/>
    </source>
</evidence>
<feature type="transmembrane region" description="Helical" evidence="7">
    <location>
        <begin position="227"/>
        <end position="247"/>
    </location>
</feature>
<evidence type="ECO:0000256" key="2">
    <source>
        <dbReference type="ARBA" id="ARBA00022692"/>
    </source>
</evidence>
<dbReference type="PANTHER" id="PTHR33048:SF158">
    <property type="entry name" value="MEMBRANE PROTEIN PTH11-LIKE, PUTATIVE-RELATED"/>
    <property type="match status" value="1"/>
</dbReference>
<feature type="transmembrane region" description="Helical" evidence="7">
    <location>
        <begin position="194"/>
        <end position="215"/>
    </location>
</feature>
<feature type="transmembrane region" description="Helical" evidence="7">
    <location>
        <begin position="100"/>
        <end position="127"/>
    </location>
</feature>
<evidence type="ECO:0000256" key="5">
    <source>
        <dbReference type="ARBA" id="ARBA00038359"/>
    </source>
</evidence>
<comment type="subcellular location">
    <subcellularLocation>
        <location evidence="1">Membrane</location>
        <topology evidence="1">Multi-pass membrane protein</topology>
    </subcellularLocation>
</comment>
<feature type="transmembrane region" description="Helical" evidence="7">
    <location>
        <begin position="59"/>
        <end position="80"/>
    </location>
</feature>
<feature type="region of interest" description="Disordered" evidence="6">
    <location>
        <begin position="353"/>
        <end position="383"/>
    </location>
</feature>
<keyword evidence="10" id="KW-1185">Reference proteome</keyword>
<dbReference type="OrthoDB" id="444631at2759"/>
<keyword evidence="4 7" id="KW-0472">Membrane</keyword>